<protein>
    <recommendedName>
        <fullName evidence="5">Ribulose-phosphate 3-epimerase</fullName>
    </recommendedName>
</protein>
<keyword evidence="2" id="KW-0413">Isomerase</keyword>
<sequence length="84" mass="8868">MPDVREPRFRRAEIIPQTLDKISQLKELIRKKGPTALIEVDGGINQANVGAIVSAGADAVVAGSSVFDASDPKQAIAALKRAES</sequence>
<dbReference type="InterPro" id="IPR000056">
    <property type="entry name" value="Ribul_P_3_epim-like"/>
</dbReference>
<dbReference type="SUPFAM" id="SSF51366">
    <property type="entry name" value="Ribulose-phoshate binding barrel"/>
    <property type="match status" value="1"/>
</dbReference>
<reference evidence="4" key="1">
    <citation type="journal article" date="2019" name="Int. J. Syst. Evol. Microbiol.">
        <title>The Global Catalogue of Microorganisms (GCM) 10K type strain sequencing project: providing services to taxonomists for standard genome sequencing and annotation.</title>
        <authorList>
            <consortium name="The Broad Institute Genomics Platform"/>
            <consortium name="The Broad Institute Genome Sequencing Center for Infectious Disease"/>
            <person name="Wu L."/>
            <person name="Ma J."/>
        </authorList>
    </citation>
    <scope>NUCLEOTIDE SEQUENCE [LARGE SCALE GENOMIC DNA]</scope>
    <source>
        <strain evidence="4">JCM 17926</strain>
    </source>
</reference>
<dbReference type="InterPro" id="IPR013785">
    <property type="entry name" value="Aldolase_TIM"/>
</dbReference>
<evidence type="ECO:0000256" key="1">
    <source>
        <dbReference type="ARBA" id="ARBA00022723"/>
    </source>
</evidence>
<dbReference type="Proteomes" id="UP001500552">
    <property type="component" value="Unassembled WGS sequence"/>
</dbReference>
<dbReference type="InterPro" id="IPR011060">
    <property type="entry name" value="RibuloseP-bd_barrel"/>
</dbReference>
<proteinExistence type="predicted"/>
<dbReference type="Pfam" id="PF00834">
    <property type="entry name" value="Ribul_P_3_epim"/>
    <property type="match status" value="1"/>
</dbReference>
<accession>A0ABP8LHT8</accession>
<evidence type="ECO:0000313" key="4">
    <source>
        <dbReference type="Proteomes" id="UP001500552"/>
    </source>
</evidence>
<evidence type="ECO:0008006" key="5">
    <source>
        <dbReference type="Google" id="ProtNLM"/>
    </source>
</evidence>
<gene>
    <name evidence="3" type="ORF">GCM10023188_14580</name>
</gene>
<comment type="caution">
    <text evidence="3">The sequence shown here is derived from an EMBL/GenBank/DDBJ whole genome shotgun (WGS) entry which is preliminary data.</text>
</comment>
<dbReference type="Gene3D" id="3.20.20.70">
    <property type="entry name" value="Aldolase class I"/>
    <property type="match status" value="1"/>
</dbReference>
<organism evidence="3 4">
    <name type="scientific">Pontibacter saemangeumensis</name>
    <dbReference type="NCBI Taxonomy" id="1084525"/>
    <lineage>
        <taxon>Bacteria</taxon>
        <taxon>Pseudomonadati</taxon>
        <taxon>Bacteroidota</taxon>
        <taxon>Cytophagia</taxon>
        <taxon>Cytophagales</taxon>
        <taxon>Hymenobacteraceae</taxon>
        <taxon>Pontibacter</taxon>
    </lineage>
</organism>
<keyword evidence="1" id="KW-0479">Metal-binding</keyword>
<keyword evidence="4" id="KW-1185">Reference proteome</keyword>
<dbReference type="PANTHER" id="PTHR11749">
    <property type="entry name" value="RIBULOSE-5-PHOSPHATE-3-EPIMERASE"/>
    <property type="match status" value="1"/>
</dbReference>
<name>A0ABP8LHT8_9BACT</name>
<evidence type="ECO:0000313" key="3">
    <source>
        <dbReference type="EMBL" id="GAA4429340.1"/>
    </source>
</evidence>
<evidence type="ECO:0000256" key="2">
    <source>
        <dbReference type="ARBA" id="ARBA00023235"/>
    </source>
</evidence>
<dbReference type="EMBL" id="BAABHC010000005">
    <property type="protein sequence ID" value="GAA4429340.1"/>
    <property type="molecule type" value="Genomic_DNA"/>
</dbReference>